<reference evidence="10 11" key="1">
    <citation type="submission" date="2023-07" db="EMBL/GenBank/DDBJ databases">
        <title>Paenibacillus sp. JX-17 nov. isolated from soil.</title>
        <authorList>
            <person name="Wan Y."/>
            <person name="Liu B."/>
        </authorList>
    </citation>
    <scope>NUCLEOTIDE SEQUENCE [LARGE SCALE GENOMIC DNA]</scope>
    <source>
        <strain evidence="10 11">JX-17</strain>
    </source>
</reference>
<name>A0ABT9CBI3_9BACL</name>
<comment type="caution">
    <text evidence="10">The sequence shown here is derived from an EMBL/GenBank/DDBJ whole genome shotgun (WGS) entry which is preliminary data.</text>
</comment>
<keyword evidence="5 8" id="KW-0812">Transmembrane</keyword>
<dbReference type="PANTHER" id="PTHR30294">
    <property type="entry name" value="MEMBRANE COMPONENT OF ABC TRANSPORTER YHHJ-RELATED"/>
    <property type="match status" value="1"/>
</dbReference>
<dbReference type="InterPro" id="IPR051449">
    <property type="entry name" value="ABC-2_transporter_component"/>
</dbReference>
<evidence type="ECO:0000256" key="6">
    <source>
        <dbReference type="ARBA" id="ARBA00022989"/>
    </source>
</evidence>
<comment type="similarity">
    <text evidence="2">Belongs to the ABC-2 integral membrane protein family.</text>
</comment>
<feature type="transmembrane region" description="Helical" evidence="8">
    <location>
        <begin position="297"/>
        <end position="317"/>
    </location>
</feature>
<keyword evidence="4" id="KW-1003">Cell membrane</keyword>
<dbReference type="Pfam" id="PF12698">
    <property type="entry name" value="ABC2_membrane_3"/>
    <property type="match status" value="1"/>
</dbReference>
<dbReference type="Gene3D" id="3.40.1710.10">
    <property type="entry name" value="abc type-2 transporter like domain"/>
    <property type="match status" value="1"/>
</dbReference>
<evidence type="ECO:0000313" key="10">
    <source>
        <dbReference type="EMBL" id="MDO7906618.1"/>
    </source>
</evidence>
<dbReference type="PROSITE" id="PS51012">
    <property type="entry name" value="ABC_TM2"/>
    <property type="match status" value="1"/>
</dbReference>
<gene>
    <name evidence="10" type="ORF">Q5741_09310</name>
</gene>
<comment type="subcellular location">
    <subcellularLocation>
        <location evidence="1">Cell membrane</location>
        <topology evidence="1">Multi-pass membrane protein</topology>
    </subcellularLocation>
</comment>
<dbReference type="Proteomes" id="UP001240171">
    <property type="component" value="Unassembled WGS sequence"/>
</dbReference>
<evidence type="ECO:0000256" key="3">
    <source>
        <dbReference type="ARBA" id="ARBA00022448"/>
    </source>
</evidence>
<dbReference type="InterPro" id="IPR013525">
    <property type="entry name" value="ABC2_TM"/>
</dbReference>
<feature type="domain" description="ABC transmembrane type-2" evidence="9">
    <location>
        <begin position="143"/>
        <end position="377"/>
    </location>
</feature>
<sequence length="383" mass="41589">MNSLTIALNLMRRMIRTRKDLFFYLLLPCLVISGTIALLGQNDTSENNIIYLNQDQGPAGSFLVQELSKSRGYHLMEAKNQDEIKQAVKDHNVWLGFTLPANFSSSLLAGEEPKAVTYELTDSEPAYTFKLNLAQNVERLSQAAAAVAAPDENTRNISFKQVLAGMSQPQVKAAITDEQLYTKPGLTNVTGFTLMFLMGLITSTVSIINQDRIQRTMARIFSAPVRSYEMVLGNFIGSFAVGAIQIVIILLVTRGGLGYDYGLPLGAQLLIMLAFLLVTMGIASTVSGLIRNQSNAGMLNTLIIIPTCMLGGCFWPIKIMPDYLQKAANFVPQKWVFDAMDTIGTGGTIADIWLPLSVLGLMAAILLAIGSVILRPQEGAAGA</sequence>
<dbReference type="EMBL" id="JAUQTB010000003">
    <property type="protein sequence ID" value="MDO7906618.1"/>
    <property type="molecule type" value="Genomic_DNA"/>
</dbReference>
<accession>A0ABT9CBI3</accession>
<keyword evidence="7 8" id="KW-0472">Membrane</keyword>
<keyword evidence="3" id="KW-0813">Transport</keyword>
<feature type="transmembrane region" description="Helical" evidence="8">
    <location>
        <begin position="21"/>
        <end position="40"/>
    </location>
</feature>
<dbReference type="RefSeq" id="WP_305023796.1">
    <property type="nucleotide sequence ID" value="NZ_JAUQTB010000003.1"/>
</dbReference>
<evidence type="ECO:0000313" key="11">
    <source>
        <dbReference type="Proteomes" id="UP001240171"/>
    </source>
</evidence>
<evidence type="ECO:0000256" key="8">
    <source>
        <dbReference type="SAM" id="Phobius"/>
    </source>
</evidence>
<evidence type="ECO:0000256" key="7">
    <source>
        <dbReference type="ARBA" id="ARBA00023136"/>
    </source>
</evidence>
<feature type="transmembrane region" description="Helical" evidence="8">
    <location>
        <begin position="189"/>
        <end position="209"/>
    </location>
</feature>
<feature type="transmembrane region" description="Helical" evidence="8">
    <location>
        <begin position="265"/>
        <end position="290"/>
    </location>
</feature>
<feature type="transmembrane region" description="Helical" evidence="8">
    <location>
        <begin position="230"/>
        <end position="253"/>
    </location>
</feature>
<protein>
    <submittedName>
        <fullName evidence="10">ABC transporter permease</fullName>
    </submittedName>
</protein>
<dbReference type="InterPro" id="IPR047817">
    <property type="entry name" value="ABC2_TM_bact-type"/>
</dbReference>
<evidence type="ECO:0000256" key="1">
    <source>
        <dbReference type="ARBA" id="ARBA00004651"/>
    </source>
</evidence>
<keyword evidence="11" id="KW-1185">Reference proteome</keyword>
<feature type="transmembrane region" description="Helical" evidence="8">
    <location>
        <begin position="352"/>
        <end position="374"/>
    </location>
</feature>
<evidence type="ECO:0000256" key="2">
    <source>
        <dbReference type="ARBA" id="ARBA00007783"/>
    </source>
</evidence>
<keyword evidence="6 8" id="KW-1133">Transmembrane helix</keyword>
<evidence type="ECO:0000256" key="5">
    <source>
        <dbReference type="ARBA" id="ARBA00022692"/>
    </source>
</evidence>
<evidence type="ECO:0000259" key="9">
    <source>
        <dbReference type="PROSITE" id="PS51012"/>
    </source>
</evidence>
<organism evidence="10 11">
    <name type="scientific">Paenibacillus lacisoli</name>
    <dbReference type="NCBI Taxonomy" id="3064525"/>
    <lineage>
        <taxon>Bacteria</taxon>
        <taxon>Bacillati</taxon>
        <taxon>Bacillota</taxon>
        <taxon>Bacilli</taxon>
        <taxon>Bacillales</taxon>
        <taxon>Paenibacillaceae</taxon>
        <taxon>Paenibacillus</taxon>
    </lineage>
</organism>
<dbReference type="PANTHER" id="PTHR30294:SF45">
    <property type="entry name" value="LINEARMYCIN RESISTANCE PERMEASE PROTEIN LNRN"/>
    <property type="match status" value="1"/>
</dbReference>
<evidence type="ECO:0000256" key="4">
    <source>
        <dbReference type="ARBA" id="ARBA00022475"/>
    </source>
</evidence>
<proteinExistence type="inferred from homology"/>